<dbReference type="PROSITE" id="PS51007">
    <property type="entry name" value="CYTC"/>
    <property type="match status" value="1"/>
</dbReference>
<keyword evidence="3 4" id="KW-0408">Iron</keyword>
<accession>A0A7R6STW4</accession>
<evidence type="ECO:0000256" key="4">
    <source>
        <dbReference type="PROSITE-ProRule" id="PRU00433"/>
    </source>
</evidence>
<proteinExistence type="predicted"/>
<dbReference type="Proteomes" id="UP000595663">
    <property type="component" value="Chromosome"/>
</dbReference>
<dbReference type="Gene3D" id="1.10.760.10">
    <property type="entry name" value="Cytochrome c-like domain"/>
    <property type="match status" value="1"/>
</dbReference>
<dbReference type="InterPro" id="IPR015170">
    <property type="entry name" value="DUF1924_SHP"/>
</dbReference>
<dbReference type="RefSeq" id="WP_019620119.1">
    <property type="nucleotide sequence ID" value="NZ_AP014545.1"/>
</dbReference>
<feature type="domain" description="Cytochrome c" evidence="6">
    <location>
        <begin position="34"/>
        <end position="131"/>
    </location>
</feature>
<dbReference type="SUPFAM" id="SSF46626">
    <property type="entry name" value="Cytochrome c"/>
    <property type="match status" value="1"/>
</dbReference>
<evidence type="ECO:0000256" key="2">
    <source>
        <dbReference type="ARBA" id="ARBA00022723"/>
    </source>
</evidence>
<feature type="chain" id="PRO_5032445067" evidence="5">
    <location>
        <begin position="22"/>
        <end position="131"/>
    </location>
</feature>
<dbReference type="GO" id="GO:0020037">
    <property type="term" value="F:heme binding"/>
    <property type="evidence" value="ECO:0007669"/>
    <property type="project" value="InterPro"/>
</dbReference>
<keyword evidence="5" id="KW-0732">Signal</keyword>
<dbReference type="KEGG" id="ajp:AMJAP_2488"/>
<keyword evidence="1 4" id="KW-0349">Heme</keyword>
<feature type="signal peptide" evidence="5">
    <location>
        <begin position="1"/>
        <end position="21"/>
    </location>
</feature>
<dbReference type="AlphaFoldDB" id="A0A7R6STW4"/>
<evidence type="ECO:0000313" key="8">
    <source>
        <dbReference type="Proteomes" id="UP000595663"/>
    </source>
</evidence>
<protein>
    <submittedName>
        <fullName evidence="7">Cytochrome c-type protein</fullName>
    </submittedName>
</protein>
<dbReference type="GO" id="GO:0046872">
    <property type="term" value="F:metal ion binding"/>
    <property type="evidence" value="ECO:0007669"/>
    <property type="project" value="UniProtKB-KW"/>
</dbReference>
<evidence type="ECO:0000259" key="6">
    <source>
        <dbReference type="PROSITE" id="PS51007"/>
    </source>
</evidence>
<dbReference type="Pfam" id="PF09086">
    <property type="entry name" value="DUF1924"/>
    <property type="match status" value="1"/>
</dbReference>
<gene>
    <name evidence="7" type="ORF">AMJAP_2488</name>
</gene>
<name>A0A7R6STW4_9GAMM</name>
<dbReference type="GO" id="GO:0009055">
    <property type="term" value="F:electron transfer activity"/>
    <property type="evidence" value="ECO:0007669"/>
    <property type="project" value="InterPro"/>
</dbReference>
<dbReference type="EMBL" id="AP014545">
    <property type="protein sequence ID" value="BBB27077.1"/>
    <property type="molecule type" value="Genomic_DNA"/>
</dbReference>
<keyword evidence="2 4" id="KW-0479">Metal-binding</keyword>
<evidence type="ECO:0000256" key="3">
    <source>
        <dbReference type="ARBA" id="ARBA00023004"/>
    </source>
</evidence>
<organism evidence="7 8">
    <name type="scientific">Amphritea japonica ATCC BAA-1530</name>
    <dbReference type="NCBI Taxonomy" id="1278309"/>
    <lineage>
        <taxon>Bacteria</taxon>
        <taxon>Pseudomonadati</taxon>
        <taxon>Pseudomonadota</taxon>
        <taxon>Gammaproteobacteria</taxon>
        <taxon>Oceanospirillales</taxon>
        <taxon>Oceanospirillaceae</taxon>
        <taxon>Amphritea</taxon>
    </lineage>
</organism>
<evidence type="ECO:0000256" key="1">
    <source>
        <dbReference type="ARBA" id="ARBA00022617"/>
    </source>
</evidence>
<dbReference type="InterPro" id="IPR036909">
    <property type="entry name" value="Cyt_c-like_dom_sf"/>
</dbReference>
<dbReference type="InterPro" id="IPR009056">
    <property type="entry name" value="Cyt_c-like_dom"/>
</dbReference>
<keyword evidence="8" id="KW-1185">Reference proteome</keyword>
<evidence type="ECO:0000256" key="5">
    <source>
        <dbReference type="SAM" id="SignalP"/>
    </source>
</evidence>
<sequence>MWANRWLLAGVLSSLGVAANADVMANITDQKLDQYRVQGVESFSPEAGLELWRSDNNGRSCTQCHGANPTEVGKHAKTGKVIKPMAPSINPKRLTDSKKIDKWFLRNCKWTLKRECTAQEKGDFLVWLREQ</sequence>
<reference evidence="7 8" key="1">
    <citation type="journal article" date="2008" name="Int. J. Syst. Evol. Microbiol.">
        <title>Amphritea japonica sp. nov. and Amphritea balenae sp. nov., isolated from the sediment adjacent to sperm whale carcasses off Kagoshima, Japan.</title>
        <authorList>
            <person name="Miyazaki M."/>
            <person name="Nogi Y."/>
            <person name="Fujiwara Y."/>
            <person name="Kawato M."/>
            <person name="Nagahama T."/>
            <person name="Kubokawa K."/>
            <person name="Horikoshi K."/>
        </authorList>
    </citation>
    <scope>NUCLEOTIDE SEQUENCE [LARGE SCALE GENOMIC DNA]</scope>
    <source>
        <strain evidence="7 8">ATCC BAA-1530</strain>
    </source>
</reference>
<evidence type="ECO:0000313" key="7">
    <source>
        <dbReference type="EMBL" id="BBB27077.1"/>
    </source>
</evidence>